<dbReference type="InterPro" id="IPR038717">
    <property type="entry name" value="Tc1-like_DDE_dom"/>
</dbReference>
<dbReference type="NCBIfam" id="NF033545">
    <property type="entry name" value="transpos_IS630"/>
    <property type="match status" value="1"/>
</dbReference>
<dbReference type="AlphaFoldDB" id="A0A6J4UV96"/>
<dbReference type="InterPro" id="IPR047655">
    <property type="entry name" value="Transpos_IS630-like"/>
</dbReference>
<evidence type="ECO:0000313" key="2">
    <source>
        <dbReference type="EMBL" id="CAA9559253.1"/>
    </source>
</evidence>
<dbReference type="Pfam" id="PF13358">
    <property type="entry name" value="DDE_3"/>
    <property type="match status" value="1"/>
</dbReference>
<name>A0A6J4UV96_9BACT</name>
<dbReference type="EMBL" id="CADCWN010000064">
    <property type="protein sequence ID" value="CAA9559253.1"/>
    <property type="molecule type" value="Genomic_DNA"/>
</dbReference>
<evidence type="ECO:0000259" key="1">
    <source>
        <dbReference type="Pfam" id="PF13358"/>
    </source>
</evidence>
<feature type="domain" description="Tc1-like transposase DDE" evidence="1">
    <location>
        <begin position="19"/>
        <end position="168"/>
    </location>
</feature>
<sequence length="208" mass="24166">MEDVLDVYTRPYDPSRPQVCMDEISTQLLRDTRPPLPLRPGHPAREDYEYERGGVVNVFLFCAPLGGQRWADVTARRTRVDWAHQIKALVDVRYPDAERIVLVMDNLNTHGPASLYEAFPAEEAKRLADKLEIHHTPKHGSWLNMAEIELSVLRRQCLDRRVPDHAALQAEVTAWQDRRNADARPIRWRFTTADARIKLQRLYPTNHE</sequence>
<accession>A0A6J4UV96</accession>
<reference evidence="2" key="1">
    <citation type="submission" date="2020-02" db="EMBL/GenBank/DDBJ databases">
        <authorList>
            <person name="Meier V. D."/>
        </authorList>
    </citation>
    <scope>NUCLEOTIDE SEQUENCE</scope>
    <source>
        <strain evidence="2">AVDCRST_MAG18</strain>
    </source>
</reference>
<proteinExistence type="predicted"/>
<organism evidence="2">
    <name type="scientific">uncultured Thermomicrobiales bacterium</name>
    <dbReference type="NCBI Taxonomy" id="1645740"/>
    <lineage>
        <taxon>Bacteria</taxon>
        <taxon>Pseudomonadati</taxon>
        <taxon>Thermomicrobiota</taxon>
        <taxon>Thermomicrobia</taxon>
        <taxon>Thermomicrobiales</taxon>
        <taxon>environmental samples</taxon>
    </lineage>
</organism>
<protein>
    <submittedName>
        <fullName evidence="2">Transposase</fullName>
    </submittedName>
</protein>
<gene>
    <name evidence="2" type="ORF">AVDCRST_MAG18-937</name>
</gene>